<keyword evidence="1" id="KW-1133">Transmembrane helix</keyword>
<feature type="transmembrane region" description="Helical" evidence="1">
    <location>
        <begin position="109"/>
        <end position="130"/>
    </location>
</feature>
<accession>A0A6V8SGE3</accession>
<protein>
    <submittedName>
        <fullName evidence="2">Uncharacterized protein</fullName>
    </submittedName>
</protein>
<keyword evidence="3" id="KW-1185">Reference proteome</keyword>
<keyword evidence="1" id="KW-0812">Transmembrane</keyword>
<dbReference type="Proteomes" id="UP000580568">
    <property type="component" value="Unassembled WGS sequence"/>
</dbReference>
<proteinExistence type="predicted"/>
<dbReference type="RefSeq" id="WP_183277562.1">
    <property type="nucleotide sequence ID" value="NZ_BLZR01000001.1"/>
</dbReference>
<evidence type="ECO:0000256" key="1">
    <source>
        <dbReference type="SAM" id="Phobius"/>
    </source>
</evidence>
<evidence type="ECO:0000313" key="3">
    <source>
        <dbReference type="Proteomes" id="UP000580568"/>
    </source>
</evidence>
<evidence type="ECO:0000313" key="2">
    <source>
        <dbReference type="EMBL" id="GFP76110.1"/>
    </source>
</evidence>
<gene>
    <name evidence="2" type="ORF">bsdtw1_02206</name>
</gene>
<dbReference type="EMBL" id="BLZR01000001">
    <property type="protein sequence ID" value="GFP76110.1"/>
    <property type="molecule type" value="Genomic_DNA"/>
</dbReference>
<reference evidence="2 3" key="1">
    <citation type="submission" date="2020-07" db="EMBL/GenBank/DDBJ databases">
        <title>A new beta-1,3-glucan-decomposing anaerobic bacterium isolated from anoxic soil subjected to biological soil disinfestation.</title>
        <authorList>
            <person name="Ueki A."/>
            <person name="Tonouchi A."/>
        </authorList>
    </citation>
    <scope>NUCLEOTIDE SEQUENCE [LARGE SCALE GENOMIC DNA]</scope>
    <source>
        <strain evidence="2 3">TW1</strain>
    </source>
</reference>
<feature type="transmembrane region" description="Helical" evidence="1">
    <location>
        <begin position="63"/>
        <end position="89"/>
    </location>
</feature>
<keyword evidence="1" id="KW-0472">Membrane</keyword>
<comment type="caution">
    <text evidence="2">The sequence shown here is derived from an EMBL/GenBank/DDBJ whole genome shotgun (WGS) entry which is preliminary data.</text>
</comment>
<organism evidence="2 3">
    <name type="scientific">Clostridium fungisolvens</name>
    <dbReference type="NCBI Taxonomy" id="1604897"/>
    <lineage>
        <taxon>Bacteria</taxon>
        <taxon>Bacillati</taxon>
        <taxon>Bacillota</taxon>
        <taxon>Clostridia</taxon>
        <taxon>Eubacteriales</taxon>
        <taxon>Clostridiaceae</taxon>
        <taxon>Clostridium</taxon>
    </lineage>
</organism>
<dbReference type="AlphaFoldDB" id="A0A6V8SGE3"/>
<name>A0A6V8SGE3_9CLOT</name>
<sequence>MENNFSVRRAGNDKLDLALIQKEKSASLIVILAYIILITSANKEREIILKKQRGISTSNDLEPTQLVVLSSSLTLIGNIFLGEIAFVRLRELQKNIQSGESNFSLTPNLNITTGFMFSIIGSIFKTVGVIQRANEQAQTTIL</sequence>